<gene>
    <name evidence="3" type="ORF">Ae201684_003419</name>
</gene>
<keyword evidence="4" id="KW-1185">Reference proteome</keyword>
<evidence type="ECO:0000256" key="1">
    <source>
        <dbReference type="SAM" id="MobiDB-lite"/>
    </source>
</evidence>
<name>A0A6G0XLQ2_9STRA</name>
<comment type="caution">
    <text evidence="3">The sequence shown here is derived from an EMBL/GenBank/DDBJ whole genome shotgun (WGS) entry which is preliminary data.</text>
</comment>
<reference evidence="3 4" key="1">
    <citation type="submission" date="2019-07" db="EMBL/GenBank/DDBJ databases">
        <title>Genomics analysis of Aphanomyces spp. identifies a new class of oomycete effector associated with host adaptation.</title>
        <authorList>
            <person name="Gaulin E."/>
        </authorList>
    </citation>
    <scope>NUCLEOTIDE SEQUENCE [LARGE SCALE GENOMIC DNA]</scope>
    <source>
        <strain evidence="3 4">ATCC 201684</strain>
    </source>
</reference>
<keyword evidence="2" id="KW-0732">Signal</keyword>
<proteinExistence type="predicted"/>
<dbReference type="Proteomes" id="UP000481153">
    <property type="component" value="Unassembled WGS sequence"/>
</dbReference>
<feature type="region of interest" description="Disordered" evidence="1">
    <location>
        <begin position="70"/>
        <end position="118"/>
    </location>
</feature>
<evidence type="ECO:0000313" key="3">
    <source>
        <dbReference type="EMBL" id="KAF0741306.1"/>
    </source>
</evidence>
<dbReference type="AlphaFoldDB" id="A0A6G0XLQ2"/>
<dbReference type="VEuPathDB" id="FungiDB:AeMF1_002127"/>
<feature type="chain" id="PRO_5026327007" evidence="2">
    <location>
        <begin position="21"/>
        <end position="118"/>
    </location>
</feature>
<evidence type="ECO:0000313" key="4">
    <source>
        <dbReference type="Proteomes" id="UP000481153"/>
    </source>
</evidence>
<sequence length="118" mass="12226">MPQDPFGALCLLCEVGLIACFCKDKQDQVMVPQHQPVLVPQVQPAVVAASPVSQGNHVAGNYVKSPTGEVEFVPAGQSSANTQPAPSRPYNAARVPPPRSPEEAGKSPTGQALCVPAA</sequence>
<protein>
    <submittedName>
        <fullName evidence="3">Uncharacterized protein</fullName>
    </submittedName>
</protein>
<feature type="compositionally biased region" description="Polar residues" evidence="1">
    <location>
        <begin position="76"/>
        <end position="85"/>
    </location>
</feature>
<organism evidence="3 4">
    <name type="scientific">Aphanomyces euteiches</name>
    <dbReference type="NCBI Taxonomy" id="100861"/>
    <lineage>
        <taxon>Eukaryota</taxon>
        <taxon>Sar</taxon>
        <taxon>Stramenopiles</taxon>
        <taxon>Oomycota</taxon>
        <taxon>Saprolegniomycetes</taxon>
        <taxon>Saprolegniales</taxon>
        <taxon>Verrucalvaceae</taxon>
        <taxon>Aphanomyces</taxon>
    </lineage>
</organism>
<evidence type="ECO:0000256" key="2">
    <source>
        <dbReference type="SAM" id="SignalP"/>
    </source>
</evidence>
<accession>A0A6G0XLQ2</accession>
<feature type="signal peptide" evidence="2">
    <location>
        <begin position="1"/>
        <end position="20"/>
    </location>
</feature>
<dbReference type="EMBL" id="VJMJ01000037">
    <property type="protein sequence ID" value="KAF0741306.1"/>
    <property type="molecule type" value="Genomic_DNA"/>
</dbReference>